<organism evidence="4 5">
    <name type="scientific">Agrococcus sediminis</name>
    <dbReference type="NCBI Taxonomy" id="2599924"/>
    <lineage>
        <taxon>Bacteria</taxon>
        <taxon>Bacillati</taxon>
        <taxon>Actinomycetota</taxon>
        <taxon>Actinomycetes</taxon>
        <taxon>Micrococcales</taxon>
        <taxon>Microbacteriaceae</taxon>
        <taxon>Agrococcus</taxon>
    </lineage>
</organism>
<accession>A0A5M8QI72</accession>
<keyword evidence="2" id="KW-1133">Transmembrane helix</keyword>
<dbReference type="InterPro" id="IPR027381">
    <property type="entry name" value="LytR/CpsA/Psr_C"/>
</dbReference>
<gene>
    <name evidence="4" type="ORF">FQ330_03900</name>
</gene>
<keyword evidence="2" id="KW-0472">Membrane</keyword>
<evidence type="ECO:0000256" key="1">
    <source>
        <dbReference type="SAM" id="MobiDB-lite"/>
    </source>
</evidence>
<dbReference type="Proteomes" id="UP000323221">
    <property type="component" value="Unassembled WGS sequence"/>
</dbReference>
<dbReference type="Gene3D" id="3.30.70.2390">
    <property type="match status" value="1"/>
</dbReference>
<sequence>MSRPHRVGAHRSASTRSWPRWAILLGALAVAVVLTAVGLFVLDRLRPQAPVPTETAPAVVTDPSQIDPALDASITVLDEDRDDHAFAAGVGQALADAGWPVVATGGSTGGDDRTVVWFDAPELEPVARGIAQQLGVGEALQSDGRISGTPITVVLGTDAVGTAPSTEPDVDSEVSHAPEP</sequence>
<reference evidence="4 5" key="1">
    <citation type="submission" date="2019-08" db="EMBL/GenBank/DDBJ databases">
        <title>Agrococcus lahaulensis sp. nov., isolated from a cold desert of the Indian Himalayas.</title>
        <authorList>
            <person name="Qu J.H."/>
        </authorList>
    </citation>
    <scope>NUCLEOTIDE SEQUENCE [LARGE SCALE GENOMIC DNA]</scope>
    <source>
        <strain evidence="4 5">NS18</strain>
    </source>
</reference>
<feature type="region of interest" description="Disordered" evidence="1">
    <location>
        <begin position="158"/>
        <end position="180"/>
    </location>
</feature>
<comment type="caution">
    <text evidence="4">The sequence shown here is derived from an EMBL/GenBank/DDBJ whole genome shotgun (WGS) entry which is preliminary data.</text>
</comment>
<dbReference type="Pfam" id="PF13399">
    <property type="entry name" value="LytR_C"/>
    <property type="match status" value="1"/>
</dbReference>
<dbReference type="OrthoDB" id="5115603at2"/>
<feature type="transmembrane region" description="Helical" evidence="2">
    <location>
        <begin position="21"/>
        <end position="42"/>
    </location>
</feature>
<proteinExistence type="predicted"/>
<evidence type="ECO:0000313" key="4">
    <source>
        <dbReference type="EMBL" id="KAA6434918.1"/>
    </source>
</evidence>
<dbReference type="RefSeq" id="WP_146355439.1">
    <property type="nucleotide sequence ID" value="NZ_VOIR01000012.1"/>
</dbReference>
<dbReference type="AlphaFoldDB" id="A0A5M8QI72"/>
<dbReference type="EMBL" id="VOIR01000012">
    <property type="protein sequence ID" value="KAA6434918.1"/>
    <property type="molecule type" value="Genomic_DNA"/>
</dbReference>
<evidence type="ECO:0000313" key="5">
    <source>
        <dbReference type="Proteomes" id="UP000323221"/>
    </source>
</evidence>
<evidence type="ECO:0000259" key="3">
    <source>
        <dbReference type="Pfam" id="PF13399"/>
    </source>
</evidence>
<feature type="domain" description="LytR/CpsA/Psr regulator C-terminal" evidence="3">
    <location>
        <begin position="73"/>
        <end position="158"/>
    </location>
</feature>
<keyword evidence="5" id="KW-1185">Reference proteome</keyword>
<name>A0A5M8QI72_9MICO</name>
<protein>
    <submittedName>
        <fullName evidence="4">LytR family transcriptional regulator</fullName>
    </submittedName>
</protein>
<keyword evidence="2" id="KW-0812">Transmembrane</keyword>
<evidence type="ECO:0000256" key="2">
    <source>
        <dbReference type="SAM" id="Phobius"/>
    </source>
</evidence>